<protein>
    <submittedName>
        <fullName evidence="7">Putative solute carrier family 22 member 3</fullName>
    </submittedName>
</protein>
<dbReference type="InterPro" id="IPR036259">
    <property type="entry name" value="MFS_trans_sf"/>
</dbReference>
<dbReference type="STRING" id="307972.A0A2G8LGP2"/>
<feature type="transmembrane region" description="Helical" evidence="6">
    <location>
        <begin position="164"/>
        <end position="186"/>
    </location>
</feature>
<dbReference type="GO" id="GO:0016020">
    <property type="term" value="C:membrane"/>
    <property type="evidence" value="ECO:0007669"/>
    <property type="project" value="UniProtKB-SubCell"/>
</dbReference>
<proteinExistence type="predicted"/>
<feature type="compositionally biased region" description="Polar residues" evidence="5">
    <location>
        <begin position="591"/>
        <end position="601"/>
    </location>
</feature>
<dbReference type="EMBL" id="MRZV01000083">
    <property type="protein sequence ID" value="PIK59416.1"/>
    <property type="molecule type" value="Genomic_DNA"/>
</dbReference>
<gene>
    <name evidence="7" type="ORF">BSL78_03629</name>
</gene>
<keyword evidence="8" id="KW-1185">Reference proteome</keyword>
<comment type="subcellular location">
    <subcellularLocation>
        <location evidence="1">Membrane</location>
        <topology evidence="1">Multi-pass membrane protein</topology>
    </subcellularLocation>
</comment>
<feature type="transmembrane region" description="Helical" evidence="6">
    <location>
        <begin position="720"/>
        <end position="736"/>
    </location>
</feature>
<evidence type="ECO:0000256" key="1">
    <source>
        <dbReference type="ARBA" id="ARBA00004141"/>
    </source>
</evidence>
<feature type="region of interest" description="Disordered" evidence="5">
    <location>
        <begin position="340"/>
        <end position="380"/>
    </location>
</feature>
<feature type="region of interest" description="Disordered" evidence="5">
    <location>
        <begin position="288"/>
        <end position="308"/>
    </location>
</feature>
<evidence type="ECO:0000313" key="7">
    <source>
        <dbReference type="EMBL" id="PIK59416.1"/>
    </source>
</evidence>
<accession>A0A2G8LGP2</accession>
<evidence type="ECO:0000256" key="6">
    <source>
        <dbReference type="SAM" id="Phobius"/>
    </source>
</evidence>
<evidence type="ECO:0000313" key="8">
    <source>
        <dbReference type="Proteomes" id="UP000230750"/>
    </source>
</evidence>
<dbReference type="Proteomes" id="UP000230750">
    <property type="component" value="Unassembled WGS sequence"/>
</dbReference>
<keyword evidence="3 6" id="KW-1133">Transmembrane helix</keyword>
<name>A0A2G8LGP2_STIJA</name>
<feature type="transmembrane region" description="Helical" evidence="6">
    <location>
        <begin position="869"/>
        <end position="888"/>
    </location>
</feature>
<feature type="transmembrane region" description="Helical" evidence="6">
    <location>
        <begin position="107"/>
        <end position="128"/>
    </location>
</feature>
<keyword evidence="4 6" id="KW-0472">Membrane</keyword>
<evidence type="ECO:0000256" key="2">
    <source>
        <dbReference type="ARBA" id="ARBA00022692"/>
    </source>
</evidence>
<comment type="caution">
    <text evidence="7">The sequence shown here is derived from an EMBL/GenBank/DDBJ whole genome shotgun (WGS) entry which is preliminary data.</text>
</comment>
<feature type="transmembrane region" description="Helical" evidence="6">
    <location>
        <begin position="198"/>
        <end position="220"/>
    </location>
</feature>
<feature type="transmembrane region" description="Helical" evidence="6">
    <location>
        <begin position="18"/>
        <end position="37"/>
    </location>
</feature>
<feature type="transmembrane region" description="Helical" evidence="6">
    <location>
        <begin position="742"/>
        <end position="760"/>
    </location>
</feature>
<feature type="region of interest" description="Disordered" evidence="5">
    <location>
        <begin position="419"/>
        <end position="438"/>
    </location>
</feature>
<feature type="compositionally biased region" description="Low complexity" evidence="5">
    <location>
        <begin position="356"/>
        <end position="379"/>
    </location>
</feature>
<evidence type="ECO:0000256" key="4">
    <source>
        <dbReference type="ARBA" id="ARBA00023136"/>
    </source>
</evidence>
<feature type="region of interest" description="Disordered" evidence="5">
    <location>
        <begin position="579"/>
        <end position="602"/>
    </location>
</feature>
<feature type="transmembrane region" description="Helical" evidence="6">
    <location>
        <begin position="226"/>
        <end position="244"/>
    </location>
</feature>
<evidence type="ECO:0000256" key="3">
    <source>
        <dbReference type="ARBA" id="ARBA00022989"/>
    </source>
</evidence>
<dbReference type="OrthoDB" id="5296287at2759"/>
<feature type="transmembrane region" description="Helical" evidence="6">
    <location>
        <begin position="140"/>
        <end position="158"/>
    </location>
</feature>
<dbReference type="PANTHER" id="PTHR24064">
    <property type="entry name" value="SOLUTE CARRIER FAMILY 22 MEMBER"/>
    <property type="match status" value="1"/>
</dbReference>
<dbReference type="GO" id="GO:0022857">
    <property type="term" value="F:transmembrane transporter activity"/>
    <property type="evidence" value="ECO:0007669"/>
    <property type="project" value="InterPro"/>
</dbReference>
<reference evidence="7 8" key="1">
    <citation type="journal article" date="2017" name="PLoS Biol.">
        <title>The sea cucumber genome provides insights into morphological evolution and visceral regeneration.</title>
        <authorList>
            <person name="Zhang X."/>
            <person name="Sun L."/>
            <person name="Yuan J."/>
            <person name="Sun Y."/>
            <person name="Gao Y."/>
            <person name="Zhang L."/>
            <person name="Li S."/>
            <person name="Dai H."/>
            <person name="Hamel J.F."/>
            <person name="Liu C."/>
            <person name="Yu Y."/>
            <person name="Liu S."/>
            <person name="Lin W."/>
            <person name="Guo K."/>
            <person name="Jin S."/>
            <person name="Xu P."/>
            <person name="Storey K.B."/>
            <person name="Huan P."/>
            <person name="Zhang T."/>
            <person name="Zhou Y."/>
            <person name="Zhang J."/>
            <person name="Lin C."/>
            <person name="Li X."/>
            <person name="Xing L."/>
            <person name="Huo D."/>
            <person name="Sun M."/>
            <person name="Wang L."/>
            <person name="Mercier A."/>
            <person name="Li F."/>
            <person name="Yang H."/>
            <person name="Xiang J."/>
        </authorList>
    </citation>
    <scope>NUCLEOTIDE SEQUENCE [LARGE SCALE GENOMIC DNA]</scope>
    <source>
        <strain evidence="7">Shaxun</strain>
        <tissue evidence="7">Muscle</tissue>
    </source>
</reference>
<evidence type="ECO:0000256" key="5">
    <source>
        <dbReference type="SAM" id="MobiDB-lite"/>
    </source>
</evidence>
<keyword evidence="2 6" id="KW-0812">Transmembrane</keyword>
<dbReference type="SUPFAM" id="SSF103473">
    <property type="entry name" value="MFS general substrate transporter"/>
    <property type="match status" value="1"/>
</dbReference>
<organism evidence="7 8">
    <name type="scientific">Stichopus japonicus</name>
    <name type="common">Sea cucumber</name>
    <dbReference type="NCBI Taxonomy" id="307972"/>
    <lineage>
        <taxon>Eukaryota</taxon>
        <taxon>Metazoa</taxon>
        <taxon>Echinodermata</taxon>
        <taxon>Eleutherozoa</taxon>
        <taxon>Echinozoa</taxon>
        <taxon>Holothuroidea</taxon>
        <taxon>Aspidochirotacea</taxon>
        <taxon>Aspidochirotida</taxon>
        <taxon>Stichopodidae</taxon>
        <taxon>Apostichopus</taxon>
    </lineage>
</organism>
<feature type="region of interest" description="Disordered" evidence="5">
    <location>
        <begin position="513"/>
        <end position="539"/>
    </location>
</feature>
<dbReference type="InterPro" id="IPR005828">
    <property type="entry name" value="MFS_sugar_transport-like"/>
</dbReference>
<dbReference type="Pfam" id="PF00083">
    <property type="entry name" value="Sugar_tr"/>
    <property type="match status" value="1"/>
</dbReference>
<feature type="transmembrane region" description="Helical" evidence="6">
    <location>
        <begin position="689"/>
        <end position="708"/>
    </location>
</feature>
<feature type="transmembrane region" description="Helical" evidence="6">
    <location>
        <begin position="658"/>
        <end position="677"/>
    </location>
</feature>
<dbReference type="Gene3D" id="1.20.1250.20">
    <property type="entry name" value="MFS general substrate transporter like domains"/>
    <property type="match status" value="2"/>
</dbReference>
<dbReference type="AlphaFoldDB" id="A0A2G8LGP2"/>
<sequence length="925" mass="102275">MEIDGIFDKLGRIGKFQVLIYIFCGLQGISFPVWDMLSVTSFMAPSSEYSCRTIATEDENVEDFTGYIANNSSLTNEICEDGEVMVFNLDTYGRTMVSEWQLVGDKAVLVELSQSLFMVGMMVGSIVLGQMSDSFGRKPILVMCVTLSPLFGLASGFVPNIWLFAALRILIGFICPGAILTAYVLALELFPSKRRAAASILLSSFNSVSYVGLAALAYFIKDWRHLQITISVLRIILVPLCWFVPESIQWLASKGKYEKLEEVLQRIATVNNIDVAFPILEMKKGELTDGATDYDEQTTSESDLPRKETGKSVEDLFMYDSAVSLDRDYIPAEDNYSLDNYSSESETEETTHLATSANLSFSSTSMSNLPSSRSSRNRLQQFPGHCERVNVTSDLYRVNSSISILSELVEQNEMLLSNESLPQQQQRRPEENAIPLPQKELKQQPKLSVTKPLKKKSVSLCNIPTFYTYQSEIHQGDRTNVGDDLSGELNNSGFSRTNSIPNITVCPSEIATTGAAANPPQHKSDHRSKVNRKPPNLTLNANDQADSSYLLSVPTLALPFGFSQSLFPNIGAQYENMESTQSEETIEDDTSGFNSSTSNVGHLSDYDSLEEGFSRQPKRVGYTEITTTFDDKMTEKNTTEKVKEYNAFDLFRMSSVRLVTISSMVLWFATYSVYVGLSMSSNALAGDPYINFSLVGLVEIPAVIVAAISAVRIGRRIPSGVFHFVTALSCCVYLLLPTDDVPTWASVVSVVAILLAKCFTSAAYNVECLLTAEVLPTPLSTAFAPWVQALSIEEINNTIVYASATSPKMTTVGNEMTERHSSPGHPPWIRHHPCVQSAVSLLIQSLPMHHGINCETLPHRWDGESSSKYPMMIFTALSVIAALMLLPLPEMIGMPQPQTPDDVKRIRKLSKERKTSKSQPPVSLV</sequence>